<accession>A0ABV6UK06</accession>
<comment type="caution">
    <text evidence="1">The sequence shown here is derived from an EMBL/GenBank/DDBJ whole genome shotgun (WGS) entry which is preliminary data.</text>
</comment>
<reference evidence="1 2" key="1">
    <citation type="submission" date="2024-09" db="EMBL/GenBank/DDBJ databases">
        <authorList>
            <person name="Lee S.D."/>
        </authorList>
    </citation>
    <scope>NUCLEOTIDE SEQUENCE [LARGE SCALE GENOMIC DNA]</scope>
    <source>
        <strain evidence="1 2">N1-5</strain>
    </source>
</reference>
<keyword evidence="2" id="KW-1185">Reference proteome</keyword>
<dbReference type="SUPFAM" id="SSF56059">
    <property type="entry name" value="Glutathione synthetase ATP-binding domain-like"/>
    <property type="match status" value="1"/>
</dbReference>
<evidence type="ECO:0000313" key="1">
    <source>
        <dbReference type="EMBL" id="MFC1401784.1"/>
    </source>
</evidence>
<dbReference type="EMBL" id="JBHEZZ010000004">
    <property type="protein sequence ID" value="MFC1401784.1"/>
    <property type="molecule type" value="Genomic_DNA"/>
</dbReference>
<evidence type="ECO:0000313" key="2">
    <source>
        <dbReference type="Proteomes" id="UP001592528"/>
    </source>
</evidence>
<gene>
    <name evidence="1" type="ORF">ACEZDJ_10830</name>
</gene>
<organism evidence="1 2">
    <name type="scientific">Streptacidiphilus cavernicola</name>
    <dbReference type="NCBI Taxonomy" id="3342716"/>
    <lineage>
        <taxon>Bacteria</taxon>
        <taxon>Bacillati</taxon>
        <taxon>Actinomycetota</taxon>
        <taxon>Actinomycetes</taxon>
        <taxon>Kitasatosporales</taxon>
        <taxon>Streptomycetaceae</taxon>
        <taxon>Streptacidiphilus</taxon>
    </lineage>
</organism>
<sequence>MTGLSDEAMGTGVLLADRTGRPLVLRLDSAAARDPALTGYPAARLAVLRRFGLPVPPGVVVTTDAVARFSAGDCNEGRDALHTAWSWTAQSPHPAVVQISDADPVTPHCPLGPTACGGSTWEAMLQDLVDEVTADHLHNPGSALRAWALLFLCPPKHEWSVLAMTDGTSSGSDRVTLWARPSTTPAPPACPGRLEALARRAREVLGHEVDLDIRIDRDGREWIVDCRRHDPVPPR</sequence>
<dbReference type="Gene3D" id="3.30.1490.20">
    <property type="entry name" value="ATP-grasp fold, A domain"/>
    <property type="match status" value="1"/>
</dbReference>
<dbReference type="RefSeq" id="WP_030262258.1">
    <property type="nucleotide sequence ID" value="NZ_JBHEZZ010000004.1"/>
</dbReference>
<proteinExistence type="predicted"/>
<name>A0ABV6UK06_9ACTN</name>
<protein>
    <submittedName>
        <fullName evidence="1">Uncharacterized protein</fullName>
    </submittedName>
</protein>
<dbReference type="Proteomes" id="UP001592528">
    <property type="component" value="Unassembled WGS sequence"/>
</dbReference>
<dbReference type="InterPro" id="IPR013815">
    <property type="entry name" value="ATP_grasp_subdomain_1"/>
</dbReference>